<feature type="domain" description="DNA mismatch repair proteins mutS family" evidence="11">
    <location>
        <begin position="690"/>
        <end position="706"/>
    </location>
</feature>
<dbReference type="RefSeq" id="WP_068514106.1">
    <property type="nucleotide sequence ID" value="NZ_AP014945.1"/>
</dbReference>
<organism evidence="12 13">
    <name type="scientific">Caldimicrobium thiodismutans</name>
    <dbReference type="NCBI Taxonomy" id="1653476"/>
    <lineage>
        <taxon>Bacteria</taxon>
        <taxon>Pseudomonadati</taxon>
        <taxon>Thermodesulfobacteriota</taxon>
        <taxon>Thermodesulfobacteria</taxon>
        <taxon>Thermodesulfobacteriales</taxon>
        <taxon>Thermodesulfobacteriaceae</taxon>
        <taxon>Caldimicrobium</taxon>
    </lineage>
</organism>
<reference evidence="13" key="2">
    <citation type="journal article" date="2016" name="Int. J. Syst. Evol. Microbiol.">
        <title>Caldimicrobium thiodismutans sp. nov., a sulfur-disproportionating bacterium isolated from a hot spring.</title>
        <authorList>
            <person name="Kojima H."/>
            <person name="Umezawa K."/>
            <person name="Fukui M."/>
        </authorList>
    </citation>
    <scope>NUCLEOTIDE SEQUENCE [LARGE SCALE GENOMIC DNA]</scope>
    <source>
        <strain evidence="13">TF1</strain>
    </source>
</reference>
<evidence type="ECO:0000256" key="6">
    <source>
        <dbReference type="ARBA" id="ARBA00023125"/>
    </source>
</evidence>
<evidence type="ECO:0000256" key="4">
    <source>
        <dbReference type="ARBA" id="ARBA00022763"/>
    </source>
</evidence>
<dbReference type="EMBL" id="AP014945">
    <property type="protein sequence ID" value="BAU23345.1"/>
    <property type="molecule type" value="Genomic_DNA"/>
</dbReference>
<dbReference type="AlphaFoldDB" id="A0A0U5AR21"/>
<dbReference type="Proteomes" id="UP000068196">
    <property type="component" value="Chromosome"/>
</dbReference>
<name>A0A0U5AR21_9BACT</name>
<dbReference type="GO" id="GO:0005524">
    <property type="term" value="F:ATP binding"/>
    <property type="evidence" value="ECO:0007669"/>
    <property type="project" value="UniProtKB-UniRule"/>
</dbReference>
<dbReference type="InterPro" id="IPR000432">
    <property type="entry name" value="DNA_mismatch_repair_MutS_C"/>
</dbReference>
<dbReference type="SUPFAM" id="SSF53150">
    <property type="entry name" value="DNA repair protein MutS, domain II"/>
    <property type="match status" value="1"/>
</dbReference>
<dbReference type="PATRIC" id="fig|1653476.3.peg.999"/>
<dbReference type="GO" id="GO:0140664">
    <property type="term" value="F:ATP-dependent DNA damage sensor activity"/>
    <property type="evidence" value="ECO:0007669"/>
    <property type="project" value="InterPro"/>
</dbReference>
<dbReference type="InterPro" id="IPR007861">
    <property type="entry name" value="DNA_mismatch_repair_MutS_clamp"/>
</dbReference>
<protein>
    <recommendedName>
        <fullName evidence="2 9">DNA mismatch repair protein MutS</fullName>
    </recommendedName>
</protein>
<dbReference type="Gene3D" id="6.10.140.430">
    <property type="match status" value="1"/>
</dbReference>
<evidence type="ECO:0000256" key="1">
    <source>
        <dbReference type="ARBA" id="ARBA00006271"/>
    </source>
</evidence>
<dbReference type="SUPFAM" id="SSF48334">
    <property type="entry name" value="DNA repair protein MutS, domain III"/>
    <property type="match status" value="1"/>
</dbReference>
<keyword evidence="7 9" id="KW-0234">DNA repair</keyword>
<evidence type="ECO:0000256" key="3">
    <source>
        <dbReference type="ARBA" id="ARBA00022741"/>
    </source>
</evidence>
<dbReference type="InterPro" id="IPR027417">
    <property type="entry name" value="P-loop_NTPase"/>
</dbReference>
<dbReference type="Pfam" id="PF05188">
    <property type="entry name" value="MutS_II"/>
    <property type="match status" value="1"/>
</dbReference>
<dbReference type="InterPro" id="IPR017261">
    <property type="entry name" value="DNA_mismatch_repair_MutS/MSH"/>
</dbReference>
<dbReference type="FunFam" id="1.10.1420.10:FF:000001">
    <property type="entry name" value="DNA mismatch repair protein MutS"/>
    <property type="match status" value="1"/>
</dbReference>
<dbReference type="Pfam" id="PF00488">
    <property type="entry name" value="MutS_V"/>
    <property type="match status" value="1"/>
</dbReference>
<evidence type="ECO:0000259" key="11">
    <source>
        <dbReference type="PROSITE" id="PS00486"/>
    </source>
</evidence>
<dbReference type="PROSITE" id="PS00486">
    <property type="entry name" value="DNA_MISMATCH_REPAIR_2"/>
    <property type="match status" value="1"/>
</dbReference>
<dbReference type="OrthoDB" id="9802448at2"/>
<dbReference type="STRING" id="1653476.THC_0961"/>
<dbReference type="GO" id="GO:0003684">
    <property type="term" value="F:damaged DNA binding"/>
    <property type="evidence" value="ECO:0007669"/>
    <property type="project" value="UniProtKB-UniRule"/>
</dbReference>
<dbReference type="SUPFAM" id="SSF52540">
    <property type="entry name" value="P-loop containing nucleoside triphosphate hydrolases"/>
    <property type="match status" value="1"/>
</dbReference>
<sequence length="851" mass="97621">MRGLPKTEITPMFRQYFEIKGKHPDCILFFRLGDFYEMFFEDAETVSPILGLVLTKREAGKDLTAPMCGIPADKSETYIQRLLELGFKVAICEQVEDPALAKGLVKREVVRVYTPGLFVDFQFLKEKEKTYLASLGLGTKKAGLAFLELSCEEFLYTELPIEKLLTEILKREPREILLDTALKETDLVKRVNQSLPQVHLTFLEKEAFRIYQKAYEGISESEEVKAALSGILYYLKLYQPSLAERLGPPLFYFPEEFLYLDENTKRNLELLKNLWDGTEKYSLYWVLDRTKTPMGARLLKEWILYPLREITIIKKRQRGIEFFLENRGLRENLVQGLKSLADLERLGSRLSLRVINPRELAFLRDGLKVLPELKNGLKHALNFIDCPEILREIYEDLSDIEDILGELEGSLVENPPLALKEGGIFKKGYRAEIDELKNLRENSLLFLSQLEAELKAKTGIPTLKIGYNRVFGYYVEVSKGYLRSVPSYFERKQTLVNAERFMVPELKALEEKILSAEERLKNLEYEFFLELREKMAKKAEEIKTSAKALALLDVLIALAEVAEKYKYICPEITEERVLDIEEGRHPVLERLQGEENFIPNSLELKEGDTEVLIITGPNMGGKSTFLRQTAQIVLLAQMGSFVPAKRARVGLFDKIFTRIGAGDELIRGKSTFMVEMSECAQILNNATDRSLVLLDEVGRGTSTFDGMSLAWAITEYLYKKRVFTLLATHYFELTELAKVYPGIKNFHAEVREWQDQVIFLYRILPGSADQSYGIEVARLAGLPEMVLQRAKEILKEAEGKRPRFKQKQLSLFSGDAKSGLFDKIKSIDPDKLSPKEALEFLYQLKKELDGF</sequence>
<dbReference type="InterPro" id="IPR007696">
    <property type="entry name" value="DNA_mismatch_repair_MutS_core"/>
</dbReference>
<evidence type="ECO:0000256" key="2">
    <source>
        <dbReference type="ARBA" id="ARBA00021982"/>
    </source>
</evidence>
<evidence type="ECO:0000256" key="8">
    <source>
        <dbReference type="ARBA" id="ARBA00024647"/>
    </source>
</evidence>
<dbReference type="PANTHER" id="PTHR11361:SF34">
    <property type="entry name" value="DNA MISMATCH REPAIR PROTEIN MSH1, MITOCHONDRIAL"/>
    <property type="match status" value="1"/>
</dbReference>
<dbReference type="KEGG" id="cthi:THC_0961"/>
<dbReference type="FunFam" id="3.40.50.300:FF:000870">
    <property type="entry name" value="MutS protein homolog 4"/>
    <property type="match status" value="1"/>
</dbReference>
<evidence type="ECO:0000256" key="9">
    <source>
        <dbReference type="HAMAP-Rule" id="MF_00096"/>
    </source>
</evidence>
<evidence type="ECO:0000313" key="12">
    <source>
        <dbReference type="EMBL" id="BAU23345.1"/>
    </source>
</evidence>
<comment type="similarity">
    <text evidence="1 9 10">Belongs to the DNA mismatch repair MutS family.</text>
</comment>
<evidence type="ECO:0000256" key="7">
    <source>
        <dbReference type="ARBA" id="ARBA00023204"/>
    </source>
</evidence>
<dbReference type="InterPro" id="IPR005748">
    <property type="entry name" value="DNA_mismatch_repair_MutS"/>
</dbReference>
<dbReference type="Gene3D" id="1.10.1420.10">
    <property type="match status" value="2"/>
</dbReference>
<evidence type="ECO:0000256" key="5">
    <source>
        <dbReference type="ARBA" id="ARBA00022840"/>
    </source>
</evidence>
<dbReference type="GO" id="GO:0006298">
    <property type="term" value="P:mismatch repair"/>
    <property type="evidence" value="ECO:0007669"/>
    <property type="project" value="UniProtKB-UniRule"/>
</dbReference>
<dbReference type="InterPro" id="IPR036187">
    <property type="entry name" value="DNA_mismatch_repair_MutS_sf"/>
</dbReference>
<dbReference type="Gene3D" id="3.40.50.300">
    <property type="entry name" value="P-loop containing nucleotide triphosphate hydrolases"/>
    <property type="match status" value="1"/>
</dbReference>
<evidence type="ECO:0000256" key="10">
    <source>
        <dbReference type="RuleBase" id="RU003756"/>
    </source>
</evidence>
<dbReference type="InterPro" id="IPR036678">
    <property type="entry name" value="MutS_con_dom_sf"/>
</dbReference>
<keyword evidence="3 9" id="KW-0547">Nucleotide-binding</keyword>
<dbReference type="CDD" id="cd03284">
    <property type="entry name" value="ABC_MutS1"/>
    <property type="match status" value="1"/>
</dbReference>
<keyword evidence="13" id="KW-1185">Reference proteome</keyword>
<reference evidence="12 13" key="1">
    <citation type="journal article" date="2016" name="Int. J. Syst. Evol. Microbiol.">
        <title>Caldimicrobium thiodismutans sp. nov., a sulfur-disproportionating bacterium isolated from a hot spring, and emended description of the genus Caldimicrobium.</title>
        <authorList>
            <person name="Kojima H."/>
            <person name="Umezawa K."/>
            <person name="Fukui M."/>
        </authorList>
    </citation>
    <scope>NUCLEOTIDE SEQUENCE [LARGE SCALE GENOMIC DNA]</scope>
    <source>
        <strain evidence="12 13">TF1</strain>
    </source>
</reference>
<dbReference type="NCBIfam" id="TIGR01070">
    <property type="entry name" value="mutS1"/>
    <property type="match status" value="1"/>
</dbReference>
<dbReference type="Gene3D" id="3.40.1170.10">
    <property type="entry name" value="DNA repair protein MutS, domain I"/>
    <property type="match status" value="1"/>
</dbReference>
<keyword evidence="5 9" id="KW-0067">ATP-binding</keyword>
<dbReference type="PIRSF" id="PIRSF037677">
    <property type="entry name" value="DNA_mis_repair_Msh6"/>
    <property type="match status" value="1"/>
</dbReference>
<dbReference type="SMART" id="SM00533">
    <property type="entry name" value="MUTSd"/>
    <property type="match status" value="1"/>
</dbReference>
<dbReference type="InterPro" id="IPR007860">
    <property type="entry name" value="DNA_mmatch_repair_MutS_con_dom"/>
</dbReference>
<dbReference type="InterPro" id="IPR045076">
    <property type="entry name" value="MutS"/>
</dbReference>
<dbReference type="GO" id="GO:0030983">
    <property type="term" value="F:mismatched DNA binding"/>
    <property type="evidence" value="ECO:0007669"/>
    <property type="project" value="InterPro"/>
</dbReference>
<dbReference type="Pfam" id="PF01624">
    <property type="entry name" value="MutS_I"/>
    <property type="match status" value="1"/>
</dbReference>
<comment type="function">
    <text evidence="8 9">This protein is involved in the repair of mismatches in DNA. It is possible that it carries out the mismatch recognition step. This protein has a weak ATPase activity.</text>
</comment>
<dbReference type="PANTHER" id="PTHR11361">
    <property type="entry name" value="DNA MISMATCH REPAIR PROTEIN MUTS FAMILY MEMBER"/>
    <property type="match status" value="1"/>
</dbReference>
<keyword evidence="4 9" id="KW-0227">DNA damage</keyword>
<dbReference type="SUPFAM" id="SSF55271">
    <property type="entry name" value="DNA repair protein MutS, domain I"/>
    <property type="match status" value="1"/>
</dbReference>
<gene>
    <name evidence="9" type="primary">mutS</name>
    <name evidence="12" type="ORF">THC_0961</name>
</gene>
<dbReference type="InterPro" id="IPR007695">
    <property type="entry name" value="DNA_mismatch_repair_MutS-lik_N"/>
</dbReference>
<accession>A0A0U5AR21</accession>
<dbReference type="Gene3D" id="3.30.420.110">
    <property type="entry name" value="MutS, connector domain"/>
    <property type="match status" value="1"/>
</dbReference>
<dbReference type="NCBIfam" id="NF003810">
    <property type="entry name" value="PRK05399.1"/>
    <property type="match status" value="1"/>
</dbReference>
<dbReference type="Pfam" id="PF05192">
    <property type="entry name" value="MutS_III"/>
    <property type="match status" value="1"/>
</dbReference>
<dbReference type="HAMAP" id="MF_00096">
    <property type="entry name" value="MutS"/>
    <property type="match status" value="1"/>
</dbReference>
<evidence type="ECO:0000313" key="13">
    <source>
        <dbReference type="Proteomes" id="UP000068196"/>
    </source>
</evidence>
<dbReference type="GO" id="GO:0005829">
    <property type="term" value="C:cytosol"/>
    <property type="evidence" value="ECO:0007669"/>
    <property type="project" value="TreeGrafter"/>
</dbReference>
<dbReference type="SMART" id="SM00534">
    <property type="entry name" value="MUTSac"/>
    <property type="match status" value="1"/>
</dbReference>
<dbReference type="Pfam" id="PF05190">
    <property type="entry name" value="MutS_IV"/>
    <property type="match status" value="1"/>
</dbReference>
<proteinExistence type="inferred from homology"/>
<dbReference type="FunFam" id="3.40.1170.10:FF:000001">
    <property type="entry name" value="DNA mismatch repair protein MutS"/>
    <property type="match status" value="1"/>
</dbReference>
<feature type="binding site" evidence="9">
    <location>
        <begin position="616"/>
        <end position="623"/>
    </location>
    <ligand>
        <name>ATP</name>
        <dbReference type="ChEBI" id="CHEBI:30616"/>
    </ligand>
</feature>
<keyword evidence="6 9" id="KW-0238">DNA-binding</keyword>
<dbReference type="InterPro" id="IPR016151">
    <property type="entry name" value="DNA_mismatch_repair_MutS_N"/>
</dbReference>